<evidence type="ECO:0000313" key="3">
    <source>
        <dbReference type="Proteomes" id="UP001346877"/>
    </source>
</evidence>
<organism evidence="2 3">
    <name type="scientific">Micromonospora zamorensis</name>
    <dbReference type="NCBI Taxonomy" id="709883"/>
    <lineage>
        <taxon>Bacteria</taxon>
        <taxon>Bacillati</taxon>
        <taxon>Actinomycetota</taxon>
        <taxon>Actinomycetes</taxon>
        <taxon>Micromonosporales</taxon>
        <taxon>Micromonosporaceae</taxon>
        <taxon>Micromonospora</taxon>
    </lineage>
</organism>
<feature type="compositionally biased region" description="Polar residues" evidence="1">
    <location>
        <begin position="162"/>
        <end position="171"/>
    </location>
</feature>
<keyword evidence="3" id="KW-1185">Reference proteome</keyword>
<feature type="compositionally biased region" description="Basic residues" evidence="1">
    <location>
        <begin position="141"/>
        <end position="160"/>
    </location>
</feature>
<proteinExistence type="predicted"/>
<dbReference type="Proteomes" id="UP001346877">
    <property type="component" value="Chromosome"/>
</dbReference>
<dbReference type="EMBL" id="CP107941">
    <property type="protein sequence ID" value="WUI83606.1"/>
    <property type="molecule type" value="Genomic_DNA"/>
</dbReference>
<gene>
    <name evidence="2" type="ORF">OG375_04345</name>
</gene>
<sequence length="219" mass="24219">MMSFHAVHTLTGCLLNVEASADLVGWGRPPLLLLVQDRPAPTAPLGTRRQMRAVHLPLNDTRMGRYRAGLADLLPDLAAALDINQPVADPTPGLRLLAWALCYEDVLVESDDLHEIRRVDAVDADRRGYRITRLRGEPHPRGPRRRPRRPRRSGHSRRTGASRPNHQQARSNHADGLLTAADATWANVGPDLARAPHTVPYGTTQGDDLTFIEREASIS</sequence>
<evidence type="ECO:0000313" key="2">
    <source>
        <dbReference type="EMBL" id="WUI83606.1"/>
    </source>
</evidence>
<protein>
    <submittedName>
        <fullName evidence="2">Uncharacterized protein</fullName>
    </submittedName>
</protein>
<evidence type="ECO:0000256" key="1">
    <source>
        <dbReference type="SAM" id="MobiDB-lite"/>
    </source>
</evidence>
<feature type="compositionally biased region" description="Basic and acidic residues" evidence="1">
    <location>
        <begin position="130"/>
        <end position="140"/>
    </location>
</feature>
<reference evidence="2 3" key="1">
    <citation type="submission" date="2022-10" db="EMBL/GenBank/DDBJ databases">
        <title>The complete genomes of actinobacterial strains from the NBC collection.</title>
        <authorList>
            <person name="Joergensen T.S."/>
            <person name="Alvarez Arevalo M."/>
            <person name="Sterndorff E.B."/>
            <person name="Faurdal D."/>
            <person name="Vuksanovic O."/>
            <person name="Mourched A.-S."/>
            <person name="Charusanti P."/>
            <person name="Shaw S."/>
            <person name="Blin K."/>
            <person name="Weber T."/>
        </authorList>
    </citation>
    <scope>NUCLEOTIDE SEQUENCE [LARGE SCALE GENOMIC DNA]</scope>
    <source>
        <strain evidence="2 3">NBC_00396</strain>
    </source>
</reference>
<dbReference type="RefSeq" id="WP_328372766.1">
    <property type="nucleotide sequence ID" value="NZ_CP107941.1"/>
</dbReference>
<accession>A0ABZ1PIK0</accession>
<feature type="region of interest" description="Disordered" evidence="1">
    <location>
        <begin position="130"/>
        <end position="172"/>
    </location>
</feature>
<name>A0ABZ1PIK0_9ACTN</name>